<name>A0A2G4R5V9_9BACT</name>
<dbReference type="PROSITE" id="PS00216">
    <property type="entry name" value="SUGAR_TRANSPORT_1"/>
    <property type="match status" value="1"/>
</dbReference>
<feature type="transmembrane region" description="Helical" evidence="7">
    <location>
        <begin position="291"/>
        <end position="312"/>
    </location>
</feature>
<evidence type="ECO:0000256" key="7">
    <source>
        <dbReference type="SAM" id="Phobius"/>
    </source>
</evidence>
<comment type="caution">
    <text evidence="9">The sequence shown here is derived from an EMBL/GenBank/DDBJ whole genome shotgun (WGS) entry which is preliminary data.</text>
</comment>
<keyword evidence="2" id="KW-0813">Transport</keyword>
<feature type="transmembrane region" description="Helical" evidence="7">
    <location>
        <begin position="12"/>
        <end position="36"/>
    </location>
</feature>
<evidence type="ECO:0000313" key="9">
    <source>
        <dbReference type="EMBL" id="PHY91950.1"/>
    </source>
</evidence>
<evidence type="ECO:0000256" key="5">
    <source>
        <dbReference type="ARBA" id="ARBA00022989"/>
    </source>
</evidence>
<dbReference type="GO" id="GO:0022857">
    <property type="term" value="F:transmembrane transporter activity"/>
    <property type="evidence" value="ECO:0007669"/>
    <property type="project" value="InterPro"/>
</dbReference>
<dbReference type="Pfam" id="PF07690">
    <property type="entry name" value="MFS_1"/>
    <property type="match status" value="1"/>
</dbReference>
<proteinExistence type="predicted"/>
<evidence type="ECO:0000256" key="3">
    <source>
        <dbReference type="ARBA" id="ARBA00022475"/>
    </source>
</evidence>
<dbReference type="AlphaFoldDB" id="A0A2G4R5V9"/>
<dbReference type="PANTHER" id="PTHR23521">
    <property type="entry name" value="TRANSPORTER MFS SUPERFAMILY"/>
    <property type="match status" value="1"/>
</dbReference>
<feature type="transmembrane region" description="Helical" evidence="7">
    <location>
        <begin position="266"/>
        <end position="285"/>
    </location>
</feature>
<feature type="transmembrane region" description="Helical" evidence="7">
    <location>
        <begin position="239"/>
        <end position="259"/>
    </location>
</feature>
<dbReference type="EMBL" id="LDWY01000017">
    <property type="protein sequence ID" value="PHY91950.1"/>
    <property type="molecule type" value="Genomic_DNA"/>
</dbReference>
<evidence type="ECO:0000259" key="8">
    <source>
        <dbReference type="PROSITE" id="PS50850"/>
    </source>
</evidence>
<dbReference type="InterPro" id="IPR020846">
    <property type="entry name" value="MFS_dom"/>
</dbReference>
<evidence type="ECO:0000256" key="2">
    <source>
        <dbReference type="ARBA" id="ARBA00022448"/>
    </source>
</evidence>
<dbReference type="InterPro" id="IPR047200">
    <property type="entry name" value="MFS_YcaD-like"/>
</dbReference>
<dbReference type="InterPro" id="IPR036259">
    <property type="entry name" value="MFS_trans_sf"/>
</dbReference>
<dbReference type="InterPro" id="IPR011701">
    <property type="entry name" value="MFS"/>
</dbReference>
<dbReference type="OrthoDB" id="9797524at2"/>
<feature type="transmembrane region" description="Helical" evidence="7">
    <location>
        <begin position="42"/>
        <end position="64"/>
    </location>
</feature>
<dbReference type="GO" id="GO:0005886">
    <property type="term" value="C:plasma membrane"/>
    <property type="evidence" value="ECO:0007669"/>
    <property type="project" value="UniProtKB-SubCell"/>
</dbReference>
<keyword evidence="3" id="KW-1003">Cell membrane</keyword>
<dbReference type="InterPro" id="IPR005829">
    <property type="entry name" value="Sugar_transporter_CS"/>
</dbReference>
<feature type="transmembrane region" description="Helical" evidence="7">
    <location>
        <begin position="201"/>
        <end position="227"/>
    </location>
</feature>
<evidence type="ECO:0000256" key="6">
    <source>
        <dbReference type="ARBA" id="ARBA00023136"/>
    </source>
</evidence>
<keyword evidence="4 7" id="KW-0812">Transmembrane</keyword>
<feature type="transmembrane region" description="Helical" evidence="7">
    <location>
        <begin position="332"/>
        <end position="353"/>
    </location>
</feature>
<gene>
    <name evidence="9" type="ORF">AA994_01550</name>
</gene>
<keyword evidence="5 7" id="KW-1133">Transmembrane helix</keyword>
<sequence length="396" mass="43666">MSSAKRIIKSMTALFFGMGFLFAGNALIISSIGVILKHNGASSFAVGVVSACFFIGAMCGTIFSQKIISRIGHIRSFGLFGAIFGISAMLHSLSENLIFWAFLRFLIGICYYSLLMIIESWLNEKAKNAVRSRILAFYELVFYLSFGVGILIIAFDLDPHAVFIISAALILFSSLPLNLIKIKEPLLPKASEVSIPKVFDIAPLAIMTSFVAGLLINGFFSMASLFILLQNYDAKVVSYFMFCAIIGGFIAQMFIGVISDKMGRKIAIMLCASIGFATMLCYAFFTLHLYLQYVLAIFLGMGIFCLYALALARANDMLQDKGRAVELGRGVLFCYSLGSLLAPLILGVLMEYYGFRGFVWFYVILLGTLILFALNKPNILNKKFKKNLGNAVIFND</sequence>
<dbReference type="RefSeq" id="WP_099461014.1">
    <property type="nucleotide sequence ID" value="NZ_LDWY01000017.1"/>
</dbReference>
<dbReference type="PROSITE" id="PS50850">
    <property type="entry name" value="MFS"/>
    <property type="match status" value="1"/>
</dbReference>
<dbReference type="Gene3D" id="1.20.1250.20">
    <property type="entry name" value="MFS general substrate transporter like domains"/>
    <property type="match status" value="2"/>
</dbReference>
<accession>A0A2G4R5V9</accession>
<dbReference type="PANTHER" id="PTHR23521:SF2">
    <property type="entry name" value="TRANSPORTER MFS SUPERFAMILY"/>
    <property type="match status" value="1"/>
</dbReference>
<dbReference type="CDD" id="cd17477">
    <property type="entry name" value="MFS_YcaD_like"/>
    <property type="match status" value="1"/>
</dbReference>
<comment type="subcellular location">
    <subcellularLocation>
        <location evidence="1">Cell membrane</location>
        <topology evidence="1">Multi-pass membrane protein</topology>
    </subcellularLocation>
</comment>
<dbReference type="Proteomes" id="UP000237472">
    <property type="component" value="Unassembled WGS sequence"/>
</dbReference>
<evidence type="ECO:0000313" key="10">
    <source>
        <dbReference type="Proteomes" id="UP000237472"/>
    </source>
</evidence>
<evidence type="ECO:0000256" key="4">
    <source>
        <dbReference type="ARBA" id="ARBA00022692"/>
    </source>
</evidence>
<feature type="transmembrane region" description="Helical" evidence="7">
    <location>
        <begin position="99"/>
        <end position="122"/>
    </location>
</feature>
<feature type="transmembrane region" description="Helical" evidence="7">
    <location>
        <begin position="359"/>
        <end position="375"/>
    </location>
</feature>
<feature type="transmembrane region" description="Helical" evidence="7">
    <location>
        <begin position="134"/>
        <end position="155"/>
    </location>
</feature>
<feature type="transmembrane region" description="Helical" evidence="7">
    <location>
        <begin position="76"/>
        <end position="93"/>
    </location>
</feature>
<keyword evidence="6 7" id="KW-0472">Membrane</keyword>
<protein>
    <submittedName>
        <fullName evidence="9">MFS transporter</fullName>
    </submittedName>
</protein>
<evidence type="ECO:0000256" key="1">
    <source>
        <dbReference type="ARBA" id="ARBA00004651"/>
    </source>
</evidence>
<reference evidence="10" key="1">
    <citation type="submission" date="2015-06" db="EMBL/GenBank/DDBJ databases">
        <authorList>
            <person name="Parisi A."/>
            <person name="Chiara M."/>
            <person name="Florio D."/>
            <person name="Miccolupo A."/>
            <person name="Manzari C."/>
            <person name="Mion D."/>
            <person name="Caruso M."/>
            <person name="D'erchia A.M."/>
            <person name="Zanoni R."/>
        </authorList>
    </citation>
    <scope>NUCLEOTIDE SEQUENCE [LARGE SCALE GENOMIC DNA]</scope>
    <source>
        <strain evidence="10">73/13</strain>
    </source>
</reference>
<feature type="transmembrane region" description="Helical" evidence="7">
    <location>
        <begin position="161"/>
        <end position="180"/>
    </location>
</feature>
<organism evidence="9 10">
    <name type="scientific">Campylobacter vulpis</name>
    <dbReference type="NCBI Taxonomy" id="1655500"/>
    <lineage>
        <taxon>Bacteria</taxon>
        <taxon>Pseudomonadati</taxon>
        <taxon>Campylobacterota</taxon>
        <taxon>Epsilonproteobacteria</taxon>
        <taxon>Campylobacterales</taxon>
        <taxon>Campylobacteraceae</taxon>
        <taxon>Campylobacter</taxon>
    </lineage>
</organism>
<feature type="domain" description="Major facilitator superfamily (MFS) profile" evidence="8">
    <location>
        <begin position="10"/>
        <end position="380"/>
    </location>
</feature>
<dbReference type="SUPFAM" id="SSF103473">
    <property type="entry name" value="MFS general substrate transporter"/>
    <property type="match status" value="1"/>
</dbReference>